<protein>
    <submittedName>
        <fullName evidence="1">Uncharacterized protein</fullName>
    </submittedName>
</protein>
<proteinExistence type="predicted"/>
<dbReference type="Proteomes" id="UP001341840">
    <property type="component" value="Unassembled WGS sequence"/>
</dbReference>
<reference evidence="1 2" key="1">
    <citation type="journal article" date="2023" name="Plants (Basel)">
        <title>Bridging the Gap: Combining Genomics and Transcriptomics Approaches to Understand Stylosanthes scabra, an Orphan Legume from the Brazilian Caatinga.</title>
        <authorList>
            <person name="Ferreira-Neto J.R.C."/>
            <person name="da Silva M.D."/>
            <person name="Binneck E."/>
            <person name="de Melo N.F."/>
            <person name="da Silva R.H."/>
            <person name="de Melo A.L.T.M."/>
            <person name="Pandolfi V."/>
            <person name="Bustamante F.O."/>
            <person name="Brasileiro-Vidal A.C."/>
            <person name="Benko-Iseppon A.M."/>
        </authorList>
    </citation>
    <scope>NUCLEOTIDE SEQUENCE [LARGE SCALE GENOMIC DNA]</scope>
    <source>
        <tissue evidence="1">Leaves</tissue>
    </source>
</reference>
<evidence type="ECO:0000313" key="1">
    <source>
        <dbReference type="EMBL" id="MED6135257.1"/>
    </source>
</evidence>
<evidence type="ECO:0000313" key="2">
    <source>
        <dbReference type="Proteomes" id="UP001341840"/>
    </source>
</evidence>
<organism evidence="1 2">
    <name type="scientific">Stylosanthes scabra</name>
    <dbReference type="NCBI Taxonomy" id="79078"/>
    <lineage>
        <taxon>Eukaryota</taxon>
        <taxon>Viridiplantae</taxon>
        <taxon>Streptophyta</taxon>
        <taxon>Embryophyta</taxon>
        <taxon>Tracheophyta</taxon>
        <taxon>Spermatophyta</taxon>
        <taxon>Magnoliopsida</taxon>
        <taxon>eudicotyledons</taxon>
        <taxon>Gunneridae</taxon>
        <taxon>Pentapetalae</taxon>
        <taxon>rosids</taxon>
        <taxon>fabids</taxon>
        <taxon>Fabales</taxon>
        <taxon>Fabaceae</taxon>
        <taxon>Papilionoideae</taxon>
        <taxon>50 kb inversion clade</taxon>
        <taxon>dalbergioids sensu lato</taxon>
        <taxon>Dalbergieae</taxon>
        <taxon>Pterocarpus clade</taxon>
        <taxon>Stylosanthes</taxon>
    </lineage>
</organism>
<accession>A0ABU6SFS9</accession>
<sequence length="254" mass="28318">MATRGDLEVVAQEVEVVQMPHELPFIYHWVSRDVLGSPSILSQDYLDELKLSGVIFGAESLRGNIGSKPSIPFFDFQQHLLKQASIAPSQLHPNTWSAIRCLKLVTKFLELPQEPEMKNRETIHKIYSGSTQSLCLRPLFSITIEISTKPPSFKVLDKPLQQEHLNLTPHGLNADQKDIADILVFLFSKHNLDPKSILGRPEDARRAIVRMVGNDVTFPCLRRLFRPSLAGSVLTFSGPVSVGGALVVQARYVG</sequence>
<name>A0ABU6SFS9_9FABA</name>
<comment type="caution">
    <text evidence="1">The sequence shown here is derived from an EMBL/GenBank/DDBJ whole genome shotgun (WGS) entry which is preliminary data.</text>
</comment>
<gene>
    <name evidence="1" type="ORF">PIB30_044693</name>
</gene>
<dbReference type="EMBL" id="JASCZI010060683">
    <property type="protein sequence ID" value="MED6135257.1"/>
    <property type="molecule type" value="Genomic_DNA"/>
</dbReference>
<keyword evidence="2" id="KW-1185">Reference proteome</keyword>